<evidence type="ECO:0000256" key="8">
    <source>
        <dbReference type="ARBA" id="ARBA00025046"/>
    </source>
</evidence>
<evidence type="ECO:0000256" key="2">
    <source>
        <dbReference type="ARBA" id="ARBA00001968"/>
    </source>
</evidence>
<comment type="catalytic activity">
    <reaction evidence="12">
        <text>oxaloacetate + H(+) = pyruvate + CO2</text>
        <dbReference type="Rhea" id="RHEA:15641"/>
        <dbReference type="ChEBI" id="CHEBI:15361"/>
        <dbReference type="ChEBI" id="CHEBI:15378"/>
        <dbReference type="ChEBI" id="CHEBI:16452"/>
        <dbReference type="ChEBI" id="CHEBI:16526"/>
        <dbReference type="EC" id="4.1.1.112"/>
    </reaction>
</comment>
<evidence type="ECO:0000256" key="6">
    <source>
        <dbReference type="ARBA" id="ARBA00012947"/>
    </source>
</evidence>
<dbReference type="EC" id="4.1.1.112" evidence="6"/>
<dbReference type="OrthoDB" id="943692at2"/>
<comment type="caution">
    <text evidence="14">The sequence shown here is derived from an EMBL/GenBank/DDBJ whole genome shotgun (WGS) entry which is preliminary data.</text>
</comment>
<evidence type="ECO:0000256" key="1">
    <source>
        <dbReference type="ARBA" id="ARBA00001342"/>
    </source>
</evidence>
<dbReference type="SUPFAM" id="SSF89562">
    <property type="entry name" value="RraA-like"/>
    <property type="match status" value="1"/>
</dbReference>
<dbReference type="InterPro" id="IPR005493">
    <property type="entry name" value="RraA/RraA-like"/>
</dbReference>
<dbReference type="Proteomes" id="UP000295075">
    <property type="component" value="Unassembled WGS sequence"/>
</dbReference>
<evidence type="ECO:0000256" key="3">
    <source>
        <dbReference type="ARBA" id="ARBA00008621"/>
    </source>
</evidence>
<organism evidence="14 15">
    <name type="scientific">Kribbella albertanoniae</name>
    <dbReference type="NCBI Taxonomy" id="1266829"/>
    <lineage>
        <taxon>Bacteria</taxon>
        <taxon>Bacillati</taxon>
        <taxon>Actinomycetota</taxon>
        <taxon>Actinomycetes</taxon>
        <taxon>Propionibacteriales</taxon>
        <taxon>Kribbellaceae</taxon>
        <taxon>Kribbella</taxon>
    </lineage>
</organism>
<comment type="similarity">
    <text evidence="3">Belongs to the class II aldolase/RraA-like family.</text>
</comment>
<feature type="binding site" evidence="13">
    <location>
        <position position="102"/>
    </location>
    <ligand>
        <name>substrate</name>
    </ligand>
</feature>
<comment type="cofactor">
    <cofactor evidence="2">
        <name>a divalent metal cation</name>
        <dbReference type="ChEBI" id="CHEBI:60240"/>
    </cofactor>
</comment>
<comment type="cofactor">
    <cofactor evidence="13">
        <name>Mg(2+)</name>
        <dbReference type="ChEBI" id="CHEBI:18420"/>
    </cofactor>
</comment>
<dbReference type="Pfam" id="PF03737">
    <property type="entry name" value="RraA-like"/>
    <property type="match status" value="1"/>
</dbReference>
<dbReference type="PANTHER" id="PTHR33254">
    <property type="entry name" value="4-HYDROXY-4-METHYL-2-OXOGLUTARATE ALDOLASE 3-RELATED"/>
    <property type="match status" value="1"/>
</dbReference>
<evidence type="ECO:0000256" key="4">
    <source>
        <dbReference type="ARBA" id="ARBA00011233"/>
    </source>
</evidence>
<proteinExistence type="inferred from homology"/>
<evidence type="ECO:0000313" key="14">
    <source>
        <dbReference type="EMBL" id="TDC35497.1"/>
    </source>
</evidence>
<evidence type="ECO:0000256" key="11">
    <source>
        <dbReference type="ARBA" id="ARBA00032305"/>
    </source>
</evidence>
<evidence type="ECO:0000256" key="5">
    <source>
        <dbReference type="ARBA" id="ARBA00012213"/>
    </source>
</evidence>
<dbReference type="CDD" id="cd16841">
    <property type="entry name" value="RraA_family"/>
    <property type="match status" value="1"/>
</dbReference>
<evidence type="ECO:0000256" key="13">
    <source>
        <dbReference type="PIRSR" id="PIRSR605493-1"/>
    </source>
</evidence>
<keyword evidence="13" id="KW-0460">Magnesium</keyword>
<evidence type="ECO:0000256" key="10">
    <source>
        <dbReference type="ARBA" id="ARBA00030169"/>
    </source>
</evidence>
<feature type="binding site" evidence="13">
    <location>
        <position position="103"/>
    </location>
    <ligand>
        <name>Mg(2+)</name>
        <dbReference type="ChEBI" id="CHEBI:18420"/>
    </ligand>
</feature>
<keyword evidence="15" id="KW-1185">Reference proteome</keyword>
<name>A0A4R4QIK6_9ACTN</name>
<evidence type="ECO:0000256" key="7">
    <source>
        <dbReference type="ARBA" id="ARBA00016549"/>
    </source>
</evidence>
<evidence type="ECO:0000256" key="12">
    <source>
        <dbReference type="ARBA" id="ARBA00047973"/>
    </source>
</evidence>
<feature type="binding site" evidence="13">
    <location>
        <begin position="80"/>
        <end position="83"/>
    </location>
    <ligand>
        <name>substrate</name>
    </ligand>
</feature>
<dbReference type="GO" id="GO:0008948">
    <property type="term" value="F:oxaloacetate decarboxylase activity"/>
    <property type="evidence" value="ECO:0007669"/>
    <property type="project" value="UniProtKB-EC"/>
</dbReference>
<keyword evidence="13" id="KW-0479">Metal-binding</keyword>
<dbReference type="EMBL" id="SMKA01000002">
    <property type="protein sequence ID" value="TDC35497.1"/>
    <property type="molecule type" value="Genomic_DNA"/>
</dbReference>
<dbReference type="GO" id="GO:0047443">
    <property type="term" value="F:4-hydroxy-4-methyl-2-oxoglutarate aldolase activity"/>
    <property type="evidence" value="ECO:0007669"/>
    <property type="project" value="UniProtKB-EC"/>
</dbReference>
<evidence type="ECO:0000256" key="9">
    <source>
        <dbReference type="ARBA" id="ARBA00029596"/>
    </source>
</evidence>
<dbReference type="AlphaFoldDB" id="A0A4R4QIK6"/>
<dbReference type="GO" id="GO:0046872">
    <property type="term" value="F:metal ion binding"/>
    <property type="evidence" value="ECO:0007669"/>
    <property type="project" value="UniProtKB-KW"/>
</dbReference>
<dbReference type="EC" id="4.1.3.17" evidence="5"/>
<reference evidence="14 15" key="1">
    <citation type="submission" date="2019-03" db="EMBL/GenBank/DDBJ databases">
        <title>Draft genome sequences of novel Actinobacteria.</title>
        <authorList>
            <person name="Sahin N."/>
            <person name="Ay H."/>
            <person name="Saygin H."/>
        </authorList>
    </citation>
    <scope>NUCLEOTIDE SEQUENCE [LARGE SCALE GENOMIC DNA]</scope>
    <source>
        <strain evidence="14 15">JCM 30547</strain>
    </source>
</reference>
<sequence length="227" mass="24509">MLERFKDFSTANVADACQRLGVPVRAVPLKAAIGERVAGRVLPVQHSGSLDVVFEAIGLAGPGDVLVIDNAGRRDEGCFGDLLAIEAEYAQLSGAVIWGVHRDTAGLRKVGLPVFSLGEVPTYPWRLGPAPADPFSTATVGDCQVTREDVVLGDEDGVLFIPGDRLDELFDLAEAIKKNEDRQIAAVRAGHPLREQMKFDEYLKLRATDPSLTFPGYLHTLSTTAKK</sequence>
<comment type="catalytic activity">
    <reaction evidence="1">
        <text>4-hydroxy-4-methyl-2-oxoglutarate = 2 pyruvate</text>
        <dbReference type="Rhea" id="RHEA:22748"/>
        <dbReference type="ChEBI" id="CHEBI:15361"/>
        <dbReference type="ChEBI" id="CHEBI:58276"/>
        <dbReference type="EC" id="4.1.3.17"/>
    </reaction>
</comment>
<dbReference type="Gene3D" id="3.50.30.40">
    <property type="entry name" value="Ribonuclease E inhibitor RraA/RraA-like"/>
    <property type="match status" value="1"/>
</dbReference>
<comment type="subunit">
    <text evidence="4">Homotrimer.</text>
</comment>
<evidence type="ECO:0000313" key="15">
    <source>
        <dbReference type="Proteomes" id="UP000295075"/>
    </source>
</evidence>
<dbReference type="PANTHER" id="PTHR33254:SF4">
    <property type="entry name" value="4-HYDROXY-4-METHYL-2-OXOGLUTARATE ALDOLASE 3-RELATED"/>
    <property type="match status" value="1"/>
</dbReference>
<gene>
    <name evidence="14" type="ORF">E1261_01130</name>
</gene>
<dbReference type="RefSeq" id="WP_132400304.1">
    <property type="nucleotide sequence ID" value="NZ_SMKA01000002.1"/>
</dbReference>
<comment type="function">
    <text evidence="8">Catalyzes the aldol cleavage of 4-hydroxy-4-methyl-2-oxoglutarate (HMG) into 2 molecules of pyruvate. Also contains a secondary oxaloacetate (OAA) decarboxylase activity due to the common pyruvate enolate transition state formed following C-C bond cleavage in the retro-aldol and decarboxylation reactions.</text>
</comment>
<accession>A0A4R4QIK6</accession>
<dbReference type="InterPro" id="IPR036704">
    <property type="entry name" value="RraA/RraA-like_sf"/>
</dbReference>
<protein>
    <recommendedName>
        <fullName evidence="7">Putative 4-hydroxy-4-methyl-2-oxoglutarate aldolase</fullName>
        <ecNumber evidence="6">4.1.1.112</ecNumber>
        <ecNumber evidence="5">4.1.3.17</ecNumber>
    </recommendedName>
    <alternativeName>
        <fullName evidence="11">Oxaloacetate decarboxylase</fullName>
    </alternativeName>
    <alternativeName>
        <fullName evidence="9">Regulator of ribonuclease activity homolog</fullName>
    </alternativeName>
    <alternativeName>
        <fullName evidence="10">RraA-like protein</fullName>
    </alternativeName>
</protein>